<proteinExistence type="predicted"/>
<evidence type="ECO:0000313" key="1">
    <source>
        <dbReference type="EMBL" id="MEW9855602.1"/>
    </source>
</evidence>
<comment type="caution">
    <text evidence="1">The sequence shown here is derived from an EMBL/GenBank/DDBJ whole genome shotgun (WGS) entry which is preliminary data.</text>
</comment>
<accession>A0ABV3RBX1</accession>
<dbReference type="RefSeq" id="WP_367773348.1">
    <property type="nucleotide sequence ID" value="NZ_JBFNXR010000034.1"/>
</dbReference>
<keyword evidence="2" id="KW-1185">Reference proteome</keyword>
<organism evidence="1 2">
    <name type="scientific">Novosphingobium rhizovicinum</name>
    <dbReference type="NCBI Taxonomy" id="3228928"/>
    <lineage>
        <taxon>Bacteria</taxon>
        <taxon>Pseudomonadati</taxon>
        <taxon>Pseudomonadota</taxon>
        <taxon>Alphaproteobacteria</taxon>
        <taxon>Sphingomonadales</taxon>
        <taxon>Sphingomonadaceae</taxon>
        <taxon>Novosphingobium</taxon>
    </lineage>
</organism>
<gene>
    <name evidence="1" type="ORF">ABUH87_10565</name>
</gene>
<name>A0ABV3RBX1_9SPHN</name>
<sequence length="66" mass="7143">MNLSLSEAQVRTLCGKSGVSISAMEPLPQGGCHLVCTTGAGAEEIRLELKKYLITTPVKRFAFYRA</sequence>
<protein>
    <submittedName>
        <fullName evidence="1">Uncharacterized protein</fullName>
    </submittedName>
</protein>
<reference evidence="1 2" key="1">
    <citation type="submission" date="2024-06" db="EMBL/GenBank/DDBJ databases">
        <title>Novosphingobium rhizovicinus M1R2S20.</title>
        <authorList>
            <person name="Sun J.-Q."/>
        </authorList>
    </citation>
    <scope>NUCLEOTIDE SEQUENCE [LARGE SCALE GENOMIC DNA]</scope>
    <source>
        <strain evidence="1 2">M1R2S20</strain>
    </source>
</reference>
<dbReference type="EMBL" id="JBFNXR010000034">
    <property type="protein sequence ID" value="MEW9855602.1"/>
    <property type="molecule type" value="Genomic_DNA"/>
</dbReference>
<evidence type="ECO:0000313" key="2">
    <source>
        <dbReference type="Proteomes" id="UP001556118"/>
    </source>
</evidence>
<dbReference type="Proteomes" id="UP001556118">
    <property type="component" value="Unassembled WGS sequence"/>
</dbReference>